<keyword evidence="1" id="KW-1133">Transmembrane helix</keyword>
<proteinExistence type="predicted"/>
<accession>A0AAE8Y3B0</accession>
<name>A0AAE8Y3B0_9VIRU</name>
<sequence length="400" mass="45266">MDLSTKSKLGSLYLLVLSLVVCAIILYSFTFLKVDVSEYTKYVQETTTEFLNQDIVNLTMANTLSNLPHINIVTNNSDIEQLQLCKDNILYMGPVVDNEEVYSKYRATCKFQCGAQGDLISVTKDQEFYYNNKAIAEGVWCALAPQPCNMNTGYVQATVNSTVCRTKYPALFGGPVASNIIACNDENYIATGSVLWDYANNEAVDPVTIVMTDEQEQLPDGSYRFRCKYNETVMGNKYIAHPLDRFHPIPDPCNNTIYRADYSVGVKYADNTWHCDCGDSSITRVKNLDSLDPKSTCTSCFKDRTNDQFKVPYICFNTSSIYSMPKDHPPCIDSFDAKGGNSCASITLNVKKLEKQKISNIPDDAHRRFNHALGYLDLPYMHTKNLEFDKDKMYIRKQVY</sequence>
<evidence type="ECO:0000256" key="1">
    <source>
        <dbReference type="SAM" id="Phobius"/>
    </source>
</evidence>
<evidence type="ECO:0000313" key="2">
    <source>
        <dbReference type="EMBL" id="UBZ25493.1"/>
    </source>
</evidence>
<dbReference type="Pfam" id="PF04631">
    <property type="entry name" value="PIF2"/>
    <property type="match status" value="1"/>
</dbReference>
<keyword evidence="1" id="KW-0812">Transmembrane</keyword>
<gene>
    <name evidence="2" type="ORF">CcNV_009</name>
</gene>
<dbReference type="EMBL" id="MZ311577">
    <property type="protein sequence ID" value="UBZ25493.1"/>
    <property type="molecule type" value="Genomic_DNA"/>
</dbReference>
<keyword evidence="3" id="KW-1185">Reference proteome</keyword>
<organism evidence="2 3">
    <name type="scientific">Crangon crangon nudivirus</name>
    <dbReference type="NCBI Taxonomy" id="2880838"/>
    <lineage>
        <taxon>Viruses</taxon>
        <taxon>Viruses incertae sedis</taxon>
        <taxon>Naldaviricetes</taxon>
        <taxon>Lefavirales</taxon>
        <taxon>Nudiviridae</taxon>
        <taxon>Gammanudivirus</taxon>
        <taxon>Gammanudivirus cracrangonis</taxon>
    </lineage>
</organism>
<feature type="transmembrane region" description="Helical" evidence="1">
    <location>
        <begin position="12"/>
        <end position="32"/>
    </location>
</feature>
<evidence type="ECO:0000313" key="3">
    <source>
        <dbReference type="Proteomes" id="UP000831195"/>
    </source>
</evidence>
<protein>
    <submittedName>
        <fullName evidence="2">PIF-2</fullName>
    </submittedName>
</protein>
<keyword evidence="1" id="KW-0472">Membrane</keyword>
<dbReference type="InterPro" id="IPR006725">
    <property type="entry name" value="PIF2"/>
</dbReference>
<reference evidence="2" key="1">
    <citation type="journal article" date="2021" name="Viruses">
        <title>Identification and Full Characterisation of Two Novel Crustacean Infecting Members of the Family Nudiviridae Provides Support for Two Subfamilies.</title>
        <authorList>
            <person name="Bateman K.S."/>
            <person name="Kerr R."/>
            <person name="Stentiford G.D."/>
            <person name="Bean T.P."/>
            <person name="Hooper C."/>
            <person name="Van Eynde B."/>
            <person name="Delbare D."/>
            <person name="Bojko J."/>
            <person name="Christiaens O."/>
            <person name="Taning C.N.T."/>
            <person name="Smagghe G."/>
            <person name="van Oers M.M."/>
            <person name="van Aerle R."/>
        </authorList>
    </citation>
    <scope>NUCLEOTIDE SEQUENCE</scope>
    <source>
        <strain evidence="2">AN1</strain>
    </source>
</reference>
<dbReference type="Proteomes" id="UP000831195">
    <property type="component" value="Segment"/>
</dbReference>